<evidence type="ECO:0000259" key="2">
    <source>
        <dbReference type="Pfam" id="PF12697"/>
    </source>
</evidence>
<comment type="caution">
    <text evidence="3">The sequence shown here is derived from an EMBL/GenBank/DDBJ whole genome shotgun (WGS) entry which is preliminary data.</text>
</comment>
<keyword evidence="4" id="KW-1185">Reference proteome</keyword>
<dbReference type="SUPFAM" id="SSF53474">
    <property type="entry name" value="alpha/beta-Hydrolases"/>
    <property type="match status" value="1"/>
</dbReference>
<dbReference type="AlphaFoldDB" id="A0A2T6ZZ86"/>
<evidence type="ECO:0000313" key="4">
    <source>
        <dbReference type="Proteomes" id="UP000244722"/>
    </source>
</evidence>
<evidence type="ECO:0000313" key="3">
    <source>
        <dbReference type="EMBL" id="PUU80773.1"/>
    </source>
</evidence>
<feature type="domain" description="AB hydrolase-1" evidence="2">
    <location>
        <begin position="39"/>
        <end position="292"/>
    </location>
</feature>
<dbReference type="GO" id="GO:0016787">
    <property type="term" value="F:hydrolase activity"/>
    <property type="evidence" value="ECO:0007669"/>
    <property type="project" value="UniProtKB-KW"/>
</dbReference>
<dbReference type="InterPro" id="IPR000073">
    <property type="entry name" value="AB_hydrolase_1"/>
</dbReference>
<dbReference type="Pfam" id="PF12697">
    <property type="entry name" value="Abhydrolase_6"/>
    <property type="match status" value="1"/>
</dbReference>
<dbReference type="OrthoDB" id="2498029at2759"/>
<dbReference type="Gene3D" id="3.40.50.1820">
    <property type="entry name" value="alpha/beta hydrolase"/>
    <property type="match status" value="1"/>
</dbReference>
<dbReference type="PANTHER" id="PTHR47751:SF2">
    <property type="entry name" value="DLTD N-TERMINAL DOMAIN PROTEIN (AFU_ORTHOLOGUE AFUA_8G00380)-RELATED"/>
    <property type="match status" value="1"/>
</dbReference>
<sequence length="322" mass="35344">MTITTSTIEPMRYDVEFKALDGTTLSGWFYPAGENAPAVVISHGFACLKSWSLPAISTALQSAGIASLLYDQRCFGASSGTPRHDVDPELQSSDVHDAVSHLLSLPSVNRDKIGIVGYSYSAAHAVKVASLDRRIKAVVSINGFISGSWLVGLMFPDRPSTDALIWEDRERRRVGDGEVGYLPVCKTAEKSDNVFLPTDDAAEFYLRMQKIEIANGREWRNGVTTQSLLKMRQYNTMEDLKVLAPTSLLMIVDEAFLQSGLPQKAFEAAGEGGEIVREFATIEGGHFDALEPGRGLEKVIEHSTSFLRRVFDGEAEERVVIP</sequence>
<accession>A0A2T6ZZ86</accession>
<reference evidence="3 4" key="1">
    <citation type="submission" date="2017-04" db="EMBL/GenBank/DDBJ databases">
        <title>Draft genome sequence of Tuber borchii Vittad., a whitish edible truffle.</title>
        <authorList>
            <consortium name="DOE Joint Genome Institute"/>
            <person name="Murat C."/>
            <person name="Kuo A."/>
            <person name="Barry K.W."/>
            <person name="Clum A."/>
            <person name="Dockter R.B."/>
            <person name="Fauchery L."/>
            <person name="Iotti M."/>
            <person name="Kohler A."/>
            <person name="Labutti K."/>
            <person name="Lindquist E.A."/>
            <person name="Lipzen A."/>
            <person name="Ohm R.A."/>
            <person name="Wang M."/>
            <person name="Grigoriev I.V."/>
            <person name="Zambonelli A."/>
            <person name="Martin F.M."/>
        </authorList>
    </citation>
    <scope>NUCLEOTIDE SEQUENCE [LARGE SCALE GENOMIC DNA]</scope>
    <source>
        <strain evidence="3 4">Tbo3840</strain>
    </source>
</reference>
<comment type="similarity">
    <text evidence="1">Belongs to the polyketide transferase af380 family.</text>
</comment>
<name>A0A2T6ZZ86_TUBBO</name>
<protein>
    <submittedName>
        <fullName evidence="3">Alpha/Beta hydrolase protein</fullName>
    </submittedName>
</protein>
<dbReference type="EMBL" id="NESQ01000057">
    <property type="protein sequence ID" value="PUU80773.1"/>
    <property type="molecule type" value="Genomic_DNA"/>
</dbReference>
<dbReference type="PANTHER" id="PTHR47751">
    <property type="entry name" value="SUPERFAMILY HYDROLASE, PUTATIVE (AFU_ORTHOLOGUE AFUA_2G16580)-RELATED"/>
    <property type="match status" value="1"/>
</dbReference>
<dbReference type="Proteomes" id="UP000244722">
    <property type="component" value="Unassembled WGS sequence"/>
</dbReference>
<dbReference type="Gene3D" id="1.10.10.800">
    <property type="match status" value="1"/>
</dbReference>
<gene>
    <name evidence="3" type="ORF">B9Z19DRAFT_1063161</name>
</gene>
<evidence type="ECO:0000256" key="1">
    <source>
        <dbReference type="ARBA" id="ARBA00029464"/>
    </source>
</evidence>
<dbReference type="InterPro" id="IPR051411">
    <property type="entry name" value="Polyketide_trans_af380"/>
</dbReference>
<organism evidence="3 4">
    <name type="scientific">Tuber borchii</name>
    <name type="common">White truffle</name>
    <dbReference type="NCBI Taxonomy" id="42251"/>
    <lineage>
        <taxon>Eukaryota</taxon>
        <taxon>Fungi</taxon>
        <taxon>Dikarya</taxon>
        <taxon>Ascomycota</taxon>
        <taxon>Pezizomycotina</taxon>
        <taxon>Pezizomycetes</taxon>
        <taxon>Pezizales</taxon>
        <taxon>Tuberaceae</taxon>
        <taxon>Tuber</taxon>
    </lineage>
</organism>
<proteinExistence type="inferred from homology"/>
<keyword evidence="3" id="KW-0378">Hydrolase</keyword>
<dbReference type="InterPro" id="IPR029058">
    <property type="entry name" value="AB_hydrolase_fold"/>
</dbReference>